<name>A0ABR0BJG4_PURLI</name>
<keyword evidence="3" id="KW-1185">Reference proteome</keyword>
<comment type="caution">
    <text evidence="2">The sequence shown here is derived from an EMBL/GenBank/DDBJ whole genome shotgun (WGS) entry which is preliminary data.</text>
</comment>
<evidence type="ECO:0000313" key="3">
    <source>
        <dbReference type="Proteomes" id="UP001287286"/>
    </source>
</evidence>
<proteinExistence type="predicted"/>
<gene>
    <name evidence="2" type="ORF">Purlil1_11581</name>
</gene>
<protein>
    <submittedName>
        <fullName evidence="2">Uncharacterized protein</fullName>
    </submittedName>
</protein>
<dbReference type="EMBL" id="JAWRVI010000072">
    <property type="protein sequence ID" value="KAK4081491.1"/>
    <property type="molecule type" value="Genomic_DNA"/>
</dbReference>
<evidence type="ECO:0000313" key="2">
    <source>
        <dbReference type="EMBL" id="KAK4081491.1"/>
    </source>
</evidence>
<organism evidence="2 3">
    <name type="scientific">Purpureocillium lilacinum</name>
    <name type="common">Paecilomyces lilacinus</name>
    <dbReference type="NCBI Taxonomy" id="33203"/>
    <lineage>
        <taxon>Eukaryota</taxon>
        <taxon>Fungi</taxon>
        <taxon>Dikarya</taxon>
        <taxon>Ascomycota</taxon>
        <taxon>Pezizomycotina</taxon>
        <taxon>Sordariomycetes</taxon>
        <taxon>Hypocreomycetidae</taxon>
        <taxon>Hypocreales</taxon>
        <taxon>Ophiocordycipitaceae</taxon>
        <taxon>Purpureocillium</taxon>
    </lineage>
</organism>
<evidence type="ECO:0000256" key="1">
    <source>
        <dbReference type="SAM" id="MobiDB-lite"/>
    </source>
</evidence>
<accession>A0ABR0BJG4</accession>
<sequence>MAPERDAEGDSPSQRGGLVISTARVDEMDETERREEGLQPDSQRLHGPAGMRAAQVVPPVSSTSKCFQCTAVLLQRCGSAVQYLRGILCWRPTGTIQWTAAQVHMGSMGAVECLAAQGTRHCGAGCDSAQPSQLSETRCSAALGCTVCRDGTGFREGGQAPQGAGCPPWGGDPLPGTLSRCDSRTETSPAANQQASRASGVLYCFIRVLFQSIRCQVGVVCVLIAHTVSHTSLPPLPSPKIRAASPCPLFFDPPTRLGCVRSLIIIPQPPAAIIPYLFVNLPPRICLASFFFPFRRLFLSLLVSPSPASRLAIQAARRVCASDRGPSRRSFSTFDTPFPRIRRDKIIRQHHPAPAALNPPAAALAPSTADPQNEHPLERACLPAIQPLTTFYFSSSSSLEHWPRPSASTHCHAATNFDSNLETTVDD</sequence>
<reference evidence="2 3" key="1">
    <citation type="journal article" date="2024" name="Microbiol. Resour. Announc.">
        <title>Genome annotations for the ascomycete fungi Trichoderma harzianum, Trichoderma aggressivum, and Purpureocillium lilacinum.</title>
        <authorList>
            <person name="Beijen E.P.W."/>
            <person name="Ohm R.A."/>
        </authorList>
    </citation>
    <scope>NUCLEOTIDE SEQUENCE [LARGE SCALE GENOMIC DNA]</scope>
    <source>
        <strain evidence="2 3">CBS 150709</strain>
    </source>
</reference>
<feature type="region of interest" description="Disordered" evidence="1">
    <location>
        <begin position="1"/>
        <end position="50"/>
    </location>
</feature>
<dbReference type="Proteomes" id="UP001287286">
    <property type="component" value="Unassembled WGS sequence"/>
</dbReference>